<accession>A0A0A2G6F5</accession>
<dbReference type="STRING" id="266762.HQ36_03165"/>
<dbReference type="GO" id="GO:0016616">
    <property type="term" value="F:oxidoreductase activity, acting on the CH-OH group of donors, NAD or NADP as acceptor"/>
    <property type="evidence" value="ECO:0007669"/>
    <property type="project" value="UniProtKB-ARBA"/>
</dbReference>
<comment type="caution">
    <text evidence="4">The sequence shown here is derived from an EMBL/GenBank/DDBJ whole genome shotgun (WGS) entry which is preliminary data.</text>
</comment>
<dbReference type="Pfam" id="PF00106">
    <property type="entry name" value="adh_short"/>
    <property type="match status" value="1"/>
</dbReference>
<dbReference type="PRINTS" id="PR00080">
    <property type="entry name" value="SDRFAMILY"/>
</dbReference>
<dbReference type="PROSITE" id="PS00061">
    <property type="entry name" value="ADH_SHORT"/>
    <property type="match status" value="1"/>
</dbReference>
<dbReference type="eggNOG" id="COG4221">
    <property type="taxonomic scope" value="Bacteria"/>
</dbReference>
<name>A0A0A2G6F5_9PORP</name>
<dbReference type="InterPro" id="IPR020904">
    <property type="entry name" value="Sc_DH/Rdtase_CS"/>
</dbReference>
<proteinExistence type="inferred from homology"/>
<dbReference type="OrthoDB" id="9775296at2"/>
<organism evidence="4 5">
    <name type="scientific">Porphyromonas gingivicanis</name>
    <dbReference type="NCBI Taxonomy" id="266762"/>
    <lineage>
        <taxon>Bacteria</taxon>
        <taxon>Pseudomonadati</taxon>
        <taxon>Bacteroidota</taxon>
        <taxon>Bacteroidia</taxon>
        <taxon>Bacteroidales</taxon>
        <taxon>Porphyromonadaceae</taxon>
        <taxon>Porphyromonas</taxon>
    </lineage>
</organism>
<evidence type="ECO:0000313" key="4">
    <source>
        <dbReference type="EMBL" id="KGN97945.1"/>
    </source>
</evidence>
<evidence type="ECO:0000256" key="3">
    <source>
        <dbReference type="RuleBase" id="RU000363"/>
    </source>
</evidence>
<dbReference type="SUPFAM" id="SSF51735">
    <property type="entry name" value="NAD(P)-binding Rossmann-fold domains"/>
    <property type="match status" value="1"/>
</dbReference>
<evidence type="ECO:0000256" key="2">
    <source>
        <dbReference type="ARBA" id="ARBA00023002"/>
    </source>
</evidence>
<dbReference type="Gene3D" id="3.40.50.720">
    <property type="entry name" value="NAD(P)-binding Rossmann-like Domain"/>
    <property type="match status" value="1"/>
</dbReference>
<dbReference type="PRINTS" id="PR00081">
    <property type="entry name" value="GDHRDH"/>
</dbReference>
<dbReference type="PANTHER" id="PTHR42901">
    <property type="entry name" value="ALCOHOL DEHYDROGENASE"/>
    <property type="match status" value="1"/>
</dbReference>
<reference evidence="4 5" key="1">
    <citation type="submission" date="2014-08" db="EMBL/GenBank/DDBJ databases">
        <title>Porphyromonas gingivicanis strain:COT-022_OH1391 Genome sequencing.</title>
        <authorList>
            <person name="Wallis C."/>
            <person name="Deusch O."/>
            <person name="O'Flynn C."/>
            <person name="Davis I."/>
            <person name="Jospin G."/>
            <person name="Darling A.E."/>
            <person name="Coil D.A."/>
            <person name="Alexiev A."/>
            <person name="Horsfall A."/>
            <person name="Kirkwood N."/>
            <person name="Harris S."/>
            <person name="Eisen J.A."/>
        </authorList>
    </citation>
    <scope>NUCLEOTIDE SEQUENCE [LARGE SCALE GENOMIC DNA]</scope>
    <source>
        <strain evidence="5">COT-022 OH1391</strain>
    </source>
</reference>
<keyword evidence="2" id="KW-0560">Oxidoreductase</keyword>
<keyword evidence="5" id="KW-1185">Reference proteome</keyword>
<dbReference type="Proteomes" id="UP000030134">
    <property type="component" value="Unassembled WGS sequence"/>
</dbReference>
<evidence type="ECO:0000313" key="5">
    <source>
        <dbReference type="Proteomes" id="UP000030134"/>
    </source>
</evidence>
<comment type="similarity">
    <text evidence="1 3">Belongs to the short-chain dehydrogenases/reductases (SDR) family.</text>
</comment>
<dbReference type="AlphaFoldDB" id="A0A0A2G6F5"/>
<dbReference type="CDD" id="cd05346">
    <property type="entry name" value="SDR_c5"/>
    <property type="match status" value="1"/>
</dbReference>
<dbReference type="EMBL" id="JQZW01000008">
    <property type="protein sequence ID" value="KGN97945.1"/>
    <property type="molecule type" value="Genomic_DNA"/>
</dbReference>
<gene>
    <name evidence="4" type="ORF">HQ36_03165</name>
</gene>
<sequence length="256" mass="28259">MSVMKNPVALVTGATSGIGKATACKLAKMGYKVIITGRRKERLEEVAQTLRDECKIEVLPLHFDVRNNREVEEHLGNLPKEWKDIEVLVNNAGLAAGLEPIQEGLLEDWEQMIDTNIKGLLYVTRVVAPSMIARKKGHIFNIGSIAGREVYPNGNVYCATKHAVDALSKAMRIDMHKYGIKVTQVAPGAVETEFSLVRFHQDADRAENVYKGYTPLTGEDIADCIAAALNLPEHVCLADMLVLPKAQGSSRDFFKE</sequence>
<dbReference type="InterPro" id="IPR036291">
    <property type="entry name" value="NAD(P)-bd_dom_sf"/>
</dbReference>
<dbReference type="InterPro" id="IPR002347">
    <property type="entry name" value="SDR_fam"/>
</dbReference>
<dbReference type="FunFam" id="3.40.50.720:FF:000047">
    <property type="entry name" value="NADP-dependent L-serine/L-allo-threonine dehydrogenase"/>
    <property type="match status" value="1"/>
</dbReference>
<evidence type="ECO:0000256" key="1">
    <source>
        <dbReference type="ARBA" id="ARBA00006484"/>
    </source>
</evidence>
<dbReference type="PANTHER" id="PTHR42901:SF1">
    <property type="entry name" value="ALCOHOL DEHYDROGENASE"/>
    <property type="match status" value="1"/>
</dbReference>
<protein>
    <submittedName>
        <fullName evidence="4">Short-chain dehydrogenase</fullName>
    </submittedName>
</protein>